<dbReference type="EMBL" id="PDYF01000008">
    <property type="protein sequence ID" value="PHU35897.1"/>
    <property type="molecule type" value="Genomic_DNA"/>
</dbReference>
<organism evidence="3 4">
    <name type="scientific">Pseudobutyrivibrio ruminis</name>
    <dbReference type="NCBI Taxonomy" id="46206"/>
    <lineage>
        <taxon>Bacteria</taxon>
        <taxon>Bacillati</taxon>
        <taxon>Bacillota</taxon>
        <taxon>Clostridia</taxon>
        <taxon>Lachnospirales</taxon>
        <taxon>Lachnospiraceae</taxon>
        <taxon>Pseudobutyrivibrio</taxon>
    </lineage>
</organism>
<dbReference type="InterPro" id="IPR046022">
    <property type="entry name" value="DUF5979"/>
</dbReference>
<feature type="signal peptide" evidence="1">
    <location>
        <begin position="1"/>
        <end position="32"/>
    </location>
</feature>
<evidence type="ECO:0000313" key="4">
    <source>
        <dbReference type="Proteomes" id="UP000225889"/>
    </source>
</evidence>
<sequence length="356" mass="38431">MKNLGFSRKKLIAIAATVVTLAASFGAYSVNAAGHIDLTADVNISASIGAGDKSQFATSYEGEIVIDLYKIAELDESGNIKGLTPDFANSKADLSVLTNKTSEDEVKTEIVEKVKPIAQSDAVEPTDTITATKTKDGLTNATAKISNGAGIYLFVPHDCSDNDFNYTFTSYILYAPTSDYITLGSGSDEWKYDASFLLKSEAKPKYGKVIITKNLKTFNDSLGTASFIFDVEATRDSKTVFSNVYTLTFDKNDNYVDGAFTKSITIDSVPAGTTITVTEVYSGASYQIDVEENKTQIIEDLKAGETGTVEFTNDYDEHLDEGGISVVNTFEKVETTTDGLETVNYKYTGNNIEGGN</sequence>
<feature type="chain" id="PRO_5013653180" description="DUF5979 domain-containing protein" evidence="1">
    <location>
        <begin position="33"/>
        <end position="356"/>
    </location>
</feature>
<gene>
    <name evidence="3" type="ORF">CSX01_04615</name>
</gene>
<feature type="domain" description="DUF5979" evidence="2">
    <location>
        <begin position="211"/>
        <end position="316"/>
    </location>
</feature>
<evidence type="ECO:0000259" key="2">
    <source>
        <dbReference type="Pfam" id="PF19407"/>
    </source>
</evidence>
<dbReference type="Pfam" id="PF19407">
    <property type="entry name" value="DUF5979"/>
    <property type="match status" value="1"/>
</dbReference>
<protein>
    <recommendedName>
        <fullName evidence="2">DUF5979 domain-containing protein</fullName>
    </recommendedName>
</protein>
<dbReference type="AlphaFoldDB" id="A0A2G3DXW9"/>
<dbReference type="Proteomes" id="UP000225889">
    <property type="component" value="Unassembled WGS sequence"/>
</dbReference>
<proteinExistence type="predicted"/>
<dbReference type="Gene3D" id="2.60.40.1140">
    <property type="entry name" value="Collagen-binding surface protein Cna, B-type domain"/>
    <property type="match status" value="1"/>
</dbReference>
<dbReference type="RefSeq" id="WP_099391599.1">
    <property type="nucleotide sequence ID" value="NZ_PDYF01000008.1"/>
</dbReference>
<keyword evidence="1" id="KW-0732">Signal</keyword>
<reference evidence="3 4" key="2">
    <citation type="submission" date="2017-10" db="EMBL/GenBank/DDBJ databases">
        <authorList>
            <person name="Banno H."/>
            <person name="Chua N.-H."/>
        </authorList>
    </citation>
    <scope>NUCLEOTIDE SEQUENCE [LARGE SCALE GENOMIC DNA]</scope>
    <source>
        <strain evidence="3 4">JK626</strain>
    </source>
</reference>
<evidence type="ECO:0000313" key="3">
    <source>
        <dbReference type="EMBL" id="PHU35897.1"/>
    </source>
</evidence>
<evidence type="ECO:0000256" key="1">
    <source>
        <dbReference type="SAM" id="SignalP"/>
    </source>
</evidence>
<comment type="caution">
    <text evidence="3">The sequence shown here is derived from an EMBL/GenBank/DDBJ whole genome shotgun (WGS) entry which is preliminary data.</text>
</comment>
<name>A0A2G3DXW9_9FIRM</name>
<reference evidence="3 4" key="1">
    <citation type="submission" date="2017-10" db="EMBL/GenBank/DDBJ databases">
        <title>Resolving the taxonomy of Roseburia spp., Eubacterium rectale and Agathobacter spp. through phylogenomic analysis.</title>
        <authorList>
            <person name="Sheridan P.O."/>
            <person name="Walker A.W."/>
            <person name="Duncan S.H."/>
            <person name="Scott K.P."/>
            <person name="Toole P.W.O."/>
            <person name="Luis P."/>
            <person name="Flint H.J."/>
        </authorList>
    </citation>
    <scope>NUCLEOTIDE SEQUENCE [LARGE SCALE GENOMIC DNA]</scope>
    <source>
        <strain evidence="3 4">JK626</strain>
    </source>
</reference>
<accession>A0A2G3DXW9</accession>